<sequence>MSLIAITRFEAVTEDAGEVLDRHNALVDAVRASIPGLTEARLGRVGENQWAGVWRWESAADLKAARELAPTLAETKAAFALVREGTSAVDEIELLEER</sequence>
<dbReference type="InterPro" id="IPR011008">
    <property type="entry name" value="Dimeric_a/b-barrel"/>
</dbReference>
<keyword evidence="2" id="KW-1185">Reference proteome</keyword>
<name>A0A4R0JRC2_9ACTN</name>
<organism evidence="1 2">
    <name type="scientific">Kribbella capetownensis</name>
    <dbReference type="NCBI Taxonomy" id="1572659"/>
    <lineage>
        <taxon>Bacteria</taxon>
        <taxon>Bacillati</taxon>
        <taxon>Actinomycetota</taxon>
        <taxon>Actinomycetes</taxon>
        <taxon>Propionibacteriales</taxon>
        <taxon>Kribbellaceae</taxon>
        <taxon>Kribbella</taxon>
    </lineage>
</organism>
<accession>A0A4R0JRC2</accession>
<reference evidence="1 2" key="1">
    <citation type="submission" date="2019-02" db="EMBL/GenBank/DDBJ databases">
        <title>Kribbella capetownensis sp. nov. and Kribbella speibonae sp. nov., isolated from soil.</title>
        <authorList>
            <person name="Curtis S.M."/>
            <person name="Norton I."/>
            <person name="Everest G.J."/>
            <person name="Meyers P.R."/>
        </authorList>
    </citation>
    <scope>NUCLEOTIDE SEQUENCE [LARGE SCALE GENOMIC DNA]</scope>
    <source>
        <strain evidence="1 2">YM53</strain>
    </source>
</reference>
<evidence type="ECO:0000313" key="1">
    <source>
        <dbReference type="EMBL" id="TCC47616.1"/>
    </source>
</evidence>
<dbReference type="Proteomes" id="UP000293342">
    <property type="component" value="Unassembled WGS sequence"/>
</dbReference>
<dbReference type="EMBL" id="SJKD01000005">
    <property type="protein sequence ID" value="TCC47616.1"/>
    <property type="molecule type" value="Genomic_DNA"/>
</dbReference>
<proteinExistence type="predicted"/>
<evidence type="ECO:0000313" key="2">
    <source>
        <dbReference type="Proteomes" id="UP000293342"/>
    </source>
</evidence>
<protein>
    <submittedName>
        <fullName evidence="1">Uncharacterized protein</fullName>
    </submittedName>
</protein>
<dbReference type="AlphaFoldDB" id="A0A4R0JRC2"/>
<comment type="caution">
    <text evidence="1">The sequence shown here is derived from an EMBL/GenBank/DDBJ whole genome shotgun (WGS) entry which is preliminary data.</text>
</comment>
<gene>
    <name evidence="1" type="ORF">E0H75_22895</name>
</gene>
<dbReference type="OrthoDB" id="255603at2"/>
<dbReference type="SUPFAM" id="SSF54909">
    <property type="entry name" value="Dimeric alpha+beta barrel"/>
    <property type="match status" value="1"/>
</dbReference>